<dbReference type="Gene3D" id="3.40.50.1970">
    <property type="match status" value="1"/>
</dbReference>
<name>A0ABT9VN40_9BACI</name>
<dbReference type="InterPro" id="IPR000031">
    <property type="entry name" value="PurE_dom"/>
</dbReference>
<evidence type="ECO:0000259" key="1">
    <source>
        <dbReference type="SMART" id="SM01001"/>
    </source>
</evidence>
<dbReference type="NCBIfam" id="NF033503">
    <property type="entry name" value="LarB"/>
    <property type="match status" value="1"/>
</dbReference>
<dbReference type="InterPro" id="IPR039476">
    <property type="entry name" value="P2CMN_synthase_LarB"/>
</dbReference>
<dbReference type="Pfam" id="PF00731">
    <property type="entry name" value="AIRC"/>
    <property type="match status" value="1"/>
</dbReference>
<gene>
    <name evidence="2" type="ORF">J2S06_001479</name>
</gene>
<evidence type="ECO:0000313" key="3">
    <source>
        <dbReference type="Proteomes" id="UP001225646"/>
    </source>
</evidence>
<dbReference type="SMART" id="SM01001">
    <property type="entry name" value="AIRC"/>
    <property type="match status" value="1"/>
</dbReference>
<organism evidence="2 3">
    <name type="scientific">Aeribacillus alveayuensis</name>
    <dbReference type="NCBI Taxonomy" id="279215"/>
    <lineage>
        <taxon>Bacteria</taxon>
        <taxon>Bacillati</taxon>
        <taxon>Bacillota</taxon>
        <taxon>Bacilli</taxon>
        <taxon>Bacillales</taxon>
        <taxon>Bacillaceae</taxon>
        <taxon>Aeribacillus</taxon>
    </lineage>
</organism>
<proteinExistence type="predicted"/>
<dbReference type="PANTHER" id="PTHR43064:SF1">
    <property type="entry name" value="SLL1489 PROTEIN"/>
    <property type="match status" value="1"/>
</dbReference>
<keyword evidence="3" id="KW-1185">Reference proteome</keyword>
<dbReference type="SUPFAM" id="SSF52255">
    <property type="entry name" value="N5-CAIR mutase (phosphoribosylaminoimidazole carboxylase, PurE)"/>
    <property type="match status" value="1"/>
</dbReference>
<accession>A0ABT9VN40</accession>
<reference evidence="2 3" key="1">
    <citation type="submission" date="2023-07" db="EMBL/GenBank/DDBJ databases">
        <title>Genomic Encyclopedia of Type Strains, Phase IV (KMG-IV): sequencing the most valuable type-strain genomes for metagenomic binning, comparative biology and taxonomic classification.</title>
        <authorList>
            <person name="Goeker M."/>
        </authorList>
    </citation>
    <scope>NUCLEOTIDE SEQUENCE [LARGE SCALE GENOMIC DNA]</scope>
    <source>
        <strain evidence="2 3">DSM 19092</strain>
    </source>
</reference>
<sequence>MSKHLHNILHQLKKGQLSVEAAEQMLKSYEDLGFVKVDVHRQRRKGFPEVIYGEGKTAEQILKIIKSLQETENRILVTRVSEEKGQKVINEQSEIVWDSTSKTLVWKRENEPEILYDGYVSVLCAGTSDLTVAEEAAVSLEAMGVRPMRFYDVGVAGIHRLFDQLDEIKKASVIIAIAGMEGALPSVVGGLVDKPVLAVPTSVGYGANLNGISSLLTMLNSCSSGISVVNIDNGFGAAYQAALIHRLVYQKSN</sequence>
<protein>
    <submittedName>
        <fullName evidence="2">NCAIR mutase (PurE)-related protein</fullName>
    </submittedName>
</protein>
<comment type="caution">
    <text evidence="2">The sequence shown here is derived from an EMBL/GenBank/DDBJ whole genome shotgun (WGS) entry which is preliminary data.</text>
</comment>
<feature type="domain" description="PurE" evidence="1">
    <location>
        <begin position="118"/>
        <end position="250"/>
    </location>
</feature>
<dbReference type="Proteomes" id="UP001225646">
    <property type="component" value="Unassembled WGS sequence"/>
</dbReference>
<dbReference type="EMBL" id="JAUSTR010000004">
    <property type="protein sequence ID" value="MDQ0162402.1"/>
    <property type="molecule type" value="Genomic_DNA"/>
</dbReference>
<evidence type="ECO:0000313" key="2">
    <source>
        <dbReference type="EMBL" id="MDQ0162402.1"/>
    </source>
</evidence>
<dbReference type="PANTHER" id="PTHR43064">
    <property type="entry name" value="PHOSPHORIBOSYLAMINOIMIDAZOLE CARBOXYLASE-RELATED"/>
    <property type="match status" value="1"/>
</dbReference>
<dbReference type="RefSeq" id="WP_419151855.1">
    <property type="nucleotide sequence ID" value="NZ_JAUSTR010000004.1"/>
</dbReference>